<proteinExistence type="predicted"/>
<evidence type="ECO:0000313" key="2">
    <source>
        <dbReference type="EMBL" id="GMI44673.1"/>
    </source>
</evidence>
<protein>
    <submittedName>
        <fullName evidence="2">Uncharacterized protein</fullName>
    </submittedName>
</protein>
<reference evidence="3" key="1">
    <citation type="journal article" date="2023" name="Commun. Biol.">
        <title>Genome analysis of Parmales, the sister group of diatoms, reveals the evolutionary specialization of diatoms from phago-mixotrophs to photoautotrophs.</title>
        <authorList>
            <person name="Ban H."/>
            <person name="Sato S."/>
            <person name="Yoshikawa S."/>
            <person name="Yamada K."/>
            <person name="Nakamura Y."/>
            <person name="Ichinomiya M."/>
            <person name="Sato N."/>
            <person name="Blanc-Mathieu R."/>
            <person name="Endo H."/>
            <person name="Kuwata A."/>
            <person name="Ogata H."/>
        </authorList>
    </citation>
    <scope>NUCLEOTIDE SEQUENCE [LARGE SCALE GENOMIC DNA]</scope>
</reference>
<dbReference type="OrthoDB" id="10573924at2759"/>
<evidence type="ECO:0000256" key="1">
    <source>
        <dbReference type="SAM" id="MobiDB-lite"/>
    </source>
</evidence>
<gene>
    <name evidence="2" type="ORF">TrCOL_g8694</name>
</gene>
<feature type="region of interest" description="Disordered" evidence="1">
    <location>
        <begin position="1"/>
        <end position="20"/>
    </location>
</feature>
<dbReference type="EMBL" id="BRYA01001489">
    <property type="protein sequence ID" value="GMI44673.1"/>
    <property type="molecule type" value="Genomic_DNA"/>
</dbReference>
<keyword evidence="3" id="KW-1185">Reference proteome</keyword>
<dbReference type="AlphaFoldDB" id="A0A9W7GIF7"/>
<dbReference type="Proteomes" id="UP001165065">
    <property type="component" value="Unassembled WGS sequence"/>
</dbReference>
<feature type="compositionally biased region" description="Acidic residues" evidence="1">
    <location>
        <begin position="1"/>
        <end position="11"/>
    </location>
</feature>
<name>A0A9W7GIF7_9STRA</name>
<organism evidence="2 3">
    <name type="scientific">Triparma columacea</name>
    <dbReference type="NCBI Taxonomy" id="722753"/>
    <lineage>
        <taxon>Eukaryota</taxon>
        <taxon>Sar</taxon>
        <taxon>Stramenopiles</taxon>
        <taxon>Ochrophyta</taxon>
        <taxon>Bolidophyceae</taxon>
        <taxon>Parmales</taxon>
        <taxon>Triparmaceae</taxon>
        <taxon>Triparma</taxon>
    </lineage>
</organism>
<comment type="caution">
    <text evidence="2">The sequence shown here is derived from an EMBL/GenBank/DDBJ whole genome shotgun (WGS) entry which is preliminary data.</text>
</comment>
<sequence length="266" mass="29951">MEGEVEGEGEKDEFGRDITGVDRRRDAKDVEDIIKGWGGEGEGFEGVNDDGWEGLLDVLEVKIEEIDGVWVDWSTIEKEFEKWNILGEKGGYGKAFGGELKGSFRDFCRMLEILRHESGGIKGKIGNVGRADKEGRDVYGEFIKKFVANRLDFGNMTDVEWVVQYVKETGVGWDVVIEGTVRGWGGRDLGEGRNVGGMDKREVCNIIWNRGIEGIRNVAEVWVKGEGSSMEWGKAKEEVEKWIKRIQEKGGVEEAEKAREALKEWP</sequence>
<accession>A0A9W7GIF7</accession>
<evidence type="ECO:0000313" key="3">
    <source>
        <dbReference type="Proteomes" id="UP001165065"/>
    </source>
</evidence>